<keyword evidence="3" id="KW-0413">Isomerase</keyword>
<feature type="compositionally biased region" description="Low complexity" evidence="1">
    <location>
        <begin position="77"/>
        <end position="87"/>
    </location>
</feature>
<feature type="region of interest" description="Disordered" evidence="1">
    <location>
        <begin position="77"/>
        <end position="118"/>
    </location>
</feature>
<evidence type="ECO:0000256" key="1">
    <source>
        <dbReference type="SAM" id="MobiDB-lite"/>
    </source>
</evidence>
<dbReference type="AlphaFoldDB" id="A0A0C2JC47"/>
<feature type="domain" description="SIS" evidence="2">
    <location>
        <begin position="198"/>
        <end position="372"/>
    </location>
</feature>
<dbReference type="GO" id="GO:1901135">
    <property type="term" value="P:carbohydrate derivative metabolic process"/>
    <property type="evidence" value="ECO:0007669"/>
    <property type="project" value="InterPro"/>
</dbReference>
<dbReference type="VEuPathDB" id="FungiDB:SPBR_05818"/>
<keyword evidence="4" id="KW-1185">Reference proteome</keyword>
<dbReference type="Gene3D" id="3.40.50.10490">
    <property type="entry name" value="Glucose-6-phosphate isomerase like protein, domain 1"/>
    <property type="match status" value="1"/>
</dbReference>
<reference evidence="3 4" key="1">
    <citation type="journal article" date="2014" name="BMC Genomics">
        <title>Comparative genomics of the major fungal agents of human and animal Sporotrichosis: Sporothrix schenckii and Sporothrix brasiliensis.</title>
        <authorList>
            <person name="Teixeira M.M."/>
            <person name="de Almeida L.G."/>
            <person name="Kubitschek-Barreira P."/>
            <person name="Alves F.L."/>
            <person name="Kioshima E.S."/>
            <person name="Abadio A.K."/>
            <person name="Fernandes L."/>
            <person name="Derengowski L.S."/>
            <person name="Ferreira K.S."/>
            <person name="Souza R.C."/>
            <person name="Ruiz J.C."/>
            <person name="de Andrade N.C."/>
            <person name="Paes H.C."/>
            <person name="Nicola A.M."/>
            <person name="Albuquerque P."/>
            <person name="Gerber A.L."/>
            <person name="Martins V.P."/>
            <person name="Peconick L.D."/>
            <person name="Neto A.V."/>
            <person name="Chaucanez C.B."/>
            <person name="Silva P.A."/>
            <person name="Cunha O.L."/>
            <person name="de Oliveira F.F."/>
            <person name="dos Santos T.C."/>
            <person name="Barros A.L."/>
            <person name="Soares M.A."/>
            <person name="de Oliveira L.M."/>
            <person name="Marini M.M."/>
            <person name="Villalobos-Duno H."/>
            <person name="Cunha M.M."/>
            <person name="de Hoog S."/>
            <person name="da Silveira J.F."/>
            <person name="Henrissat B."/>
            <person name="Nino-Vega G.A."/>
            <person name="Cisalpino P.S."/>
            <person name="Mora-Montes H.M."/>
            <person name="Almeida S.R."/>
            <person name="Stajich J.E."/>
            <person name="Lopes-Bezerra L.M."/>
            <person name="Vasconcelos A.T."/>
            <person name="Felipe M.S."/>
        </authorList>
    </citation>
    <scope>NUCLEOTIDE SEQUENCE [LARGE SCALE GENOMIC DNA]</scope>
    <source>
        <strain evidence="3 4">5110</strain>
    </source>
</reference>
<gene>
    <name evidence="3" type="ORF">SPBR_05818</name>
</gene>
<dbReference type="RefSeq" id="XP_040622497.1">
    <property type="nucleotide sequence ID" value="XM_040764081.1"/>
</dbReference>
<dbReference type="Pfam" id="PF01380">
    <property type="entry name" value="SIS"/>
    <property type="match status" value="1"/>
</dbReference>
<dbReference type="GO" id="GO:0097367">
    <property type="term" value="F:carbohydrate derivative binding"/>
    <property type="evidence" value="ECO:0007669"/>
    <property type="project" value="InterPro"/>
</dbReference>
<feature type="compositionally biased region" description="Pro residues" evidence="1">
    <location>
        <begin position="27"/>
        <end position="37"/>
    </location>
</feature>
<dbReference type="EMBL" id="AWTV01000004">
    <property type="protein sequence ID" value="KIH94487.1"/>
    <property type="molecule type" value="Genomic_DNA"/>
</dbReference>
<dbReference type="OrthoDB" id="1872003at2759"/>
<dbReference type="GeneID" id="63679002"/>
<dbReference type="PROSITE" id="PS51464">
    <property type="entry name" value="SIS"/>
    <property type="match status" value="1"/>
</dbReference>
<evidence type="ECO:0000259" key="2">
    <source>
        <dbReference type="PROSITE" id="PS51464"/>
    </source>
</evidence>
<dbReference type="PANTHER" id="PTHR38418:SF2">
    <property type="entry name" value="SUGAR ISOMERASE, KPSF_GUTQ (AFU_ORTHOLOGUE AFUA_6G08860)"/>
    <property type="match status" value="1"/>
</dbReference>
<dbReference type="SUPFAM" id="SSF53697">
    <property type="entry name" value="SIS domain"/>
    <property type="match status" value="1"/>
</dbReference>
<organism evidence="3 4">
    <name type="scientific">Sporothrix brasiliensis 5110</name>
    <dbReference type="NCBI Taxonomy" id="1398154"/>
    <lineage>
        <taxon>Eukaryota</taxon>
        <taxon>Fungi</taxon>
        <taxon>Dikarya</taxon>
        <taxon>Ascomycota</taxon>
        <taxon>Pezizomycotina</taxon>
        <taxon>Sordariomycetes</taxon>
        <taxon>Sordariomycetidae</taxon>
        <taxon>Ophiostomatales</taxon>
        <taxon>Ophiostomataceae</taxon>
        <taxon>Sporothrix</taxon>
    </lineage>
</organism>
<protein>
    <submittedName>
        <fullName evidence="3">Sugar isomerase</fullName>
    </submittedName>
</protein>
<evidence type="ECO:0000313" key="4">
    <source>
        <dbReference type="Proteomes" id="UP000031575"/>
    </source>
</evidence>
<dbReference type="Proteomes" id="UP000031575">
    <property type="component" value="Unassembled WGS sequence"/>
</dbReference>
<dbReference type="InterPro" id="IPR046348">
    <property type="entry name" value="SIS_dom_sf"/>
</dbReference>
<dbReference type="HOGENOM" id="CLU_022884_1_0_1"/>
<evidence type="ECO:0000313" key="3">
    <source>
        <dbReference type="EMBL" id="KIH94487.1"/>
    </source>
</evidence>
<name>A0A0C2JC47_9PEZI</name>
<proteinExistence type="predicted"/>
<dbReference type="PANTHER" id="PTHR38418">
    <property type="entry name" value="SUGAR ISOMERASE, KPSF/GUTQ (AFU_ORTHOLOGUE AFUA_6G08860)"/>
    <property type="match status" value="1"/>
</dbReference>
<sequence length="560" mass="56838">MGERVERCSGPVQTSAVYLLGTSAFPAVPPPSPPSPVTPGNEEDLCSPIEDLSLDAVDSVTITSPVAVAASASAAPPALAAGPSSSPNNTTAAGVHDDTALSSPPATAPASATDSPELSPCVLSPNVSSTCLSVTTAATSPVASSSASASVSGKAPASSATARLAGAVHVLSTEATALQSVAQLYATSPAAQDGFHQAVEAIVRTQTSQPPGKLVVVGVGKSGHIGKKLVATFNSLAVPASFLHPTEALHGDLGHIRPHDALLFITYSGKTQELVTLLPHIDPALPLIILTSHVTAETCELVRHRNTLQSGARASGGIPGSGSPAAAAILLPAPIPVEEKVSFGVAAPTASTTTALAVGDALAIVTSTELHPSTESVFRRNHPGGAIGAAFQHPDAAANSHLQQQQQKQQQNDTIRNLAVPWRDIPIVHSQPDCADVLRAGYSSANGWVRVVTTAGTNSDDSNLESIAPPSRIRALRSADLARPVHEVPGLVIGRPDFVAVAADTKVRKAAEWLRAVADASASEEGVAAADAVVAVIDNGEVAGVLELQDLLKAYGDVRA</sequence>
<dbReference type="GO" id="GO:0016853">
    <property type="term" value="F:isomerase activity"/>
    <property type="evidence" value="ECO:0007669"/>
    <property type="project" value="UniProtKB-KW"/>
</dbReference>
<comment type="caution">
    <text evidence="3">The sequence shown here is derived from an EMBL/GenBank/DDBJ whole genome shotgun (WGS) entry which is preliminary data.</text>
</comment>
<accession>A0A0C2JC47</accession>
<feature type="compositionally biased region" description="Low complexity" evidence="1">
    <location>
        <begin position="100"/>
        <end position="116"/>
    </location>
</feature>
<dbReference type="InterPro" id="IPR001347">
    <property type="entry name" value="SIS_dom"/>
</dbReference>
<feature type="region of interest" description="Disordered" evidence="1">
    <location>
        <begin position="23"/>
        <end position="46"/>
    </location>
</feature>